<feature type="transmembrane region" description="Helical" evidence="2">
    <location>
        <begin position="96"/>
        <end position="120"/>
    </location>
</feature>
<keyword evidence="2" id="KW-0472">Membrane</keyword>
<evidence type="ECO:0000256" key="1">
    <source>
        <dbReference type="SAM" id="MobiDB-lite"/>
    </source>
</evidence>
<dbReference type="GO" id="GO:0042834">
    <property type="term" value="F:peptidoglycan binding"/>
    <property type="evidence" value="ECO:0007669"/>
    <property type="project" value="InterPro"/>
</dbReference>
<evidence type="ECO:0000313" key="5">
    <source>
        <dbReference type="Proteomes" id="UP000023268"/>
    </source>
</evidence>
<feature type="transmembrane region" description="Helical" evidence="2">
    <location>
        <begin position="45"/>
        <end position="61"/>
    </location>
</feature>
<feature type="compositionally biased region" description="Low complexity" evidence="1">
    <location>
        <begin position="314"/>
        <end position="324"/>
    </location>
</feature>
<reference evidence="4 5" key="1">
    <citation type="submission" date="2014-02" db="EMBL/GenBank/DDBJ databases">
        <title>Draft Genome of Hylemonella gracilis isolated from the Niagara River.</title>
        <authorList>
            <person name="Pawlowski D.R."/>
            <person name="Koudelka G.B."/>
        </authorList>
    </citation>
    <scope>NUCLEOTIDE SEQUENCE [LARGE SCALE GENOMIC DNA]</scope>
    <source>
        <strain evidence="4 5">Niagara R</strain>
    </source>
</reference>
<feature type="compositionally biased region" description="Low complexity" evidence="1">
    <location>
        <begin position="416"/>
        <end position="446"/>
    </location>
</feature>
<protein>
    <recommendedName>
        <fullName evidence="3">SPOR domain-containing protein</fullName>
    </recommendedName>
</protein>
<feature type="region of interest" description="Disordered" evidence="1">
    <location>
        <begin position="201"/>
        <end position="232"/>
    </location>
</feature>
<dbReference type="Proteomes" id="UP000023268">
    <property type="component" value="Unassembled WGS sequence"/>
</dbReference>
<keyword evidence="2" id="KW-1133">Transmembrane helix</keyword>
<keyword evidence="2" id="KW-0812">Transmembrane</keyword>
<dbReference type="Pfam" id="PF05036">
    <property type="entry name" value="SPOR"/>
    <property type="match status" value="1"/>
</dbReference>
<feature type="domain" description="SPOR" evidence="3">
    <location>
        <begin position="470"/>
        <end position="550"/>
    </location>
</feature>
<feature type="transmembrane region" description="Helical" evidence="2">
    <location>
        <begin position="68"/>
        <end position="90"/>
    </location>
</feature>
<dbReference type="RefSeq" id="WP_035610324.1">
    <property type="nucleotide sequence ID" value="NZ_JEMG01000001.1"/>
</dbReference>
<dbReference type="EMBL" id="JEMG01000001">
    <property type="protein sequence ID" value="EYC52980.1"/>
    <property type="molecule type" value="Genomic_DNA"/>
</dbReference>
<dbReference type="eggNOG" id="COG3147">
    <property type="taxonomic scope" value="Bacteria"/>
</dbReference>
<gene>
    <name evidence="4" type="ORF">AZ34_17415</name>
</gene>
<dbReference type="PROSITE" id="PS51724">
    <property type="entry name" value="SPOR"/>
    <property type="match status" value="1"/>
</dbReference>
<feature type="compositionally biased region" description="Low complexity" evidence="1">
    <location>
        <begin position="378"/>
        <end position="390"/>
    </location>
</feature>
<evidence type="ECO:0000313" key="4">
    <source>
        <dbReference type="EMBL" id="EYC52980.1"/>
    </source>
</evidence>
<name>A0A016XM70_9BURK</name>
<dbReference type="InterPro" id="IPR036680">
    <property type="entry name" value="SPOR-like_sf"/>
</dbReference>
<feature type="transmembrane region" description="Helical" evidence="2">
    <location>
        <begin position="159"/>
        <end position="176"/>
    </location>
</feature>
<feature type="compositionally biased region" description="Pro residues" evidence="1">
    <location>
        <begin position="391"/>
        <end position="403"/>
    </location>
</feature>
<dbReference type="OrthoDB" id="8912395at2"/>
<dbReference type="SUPFAM" id="SSF110997">
    <property type="entry name" value="Sporulation related repeat"/>
    <property type="match status" value="1"/>
</dbReference>
<accession>A0A016XM70</accession>
<dbReference type="AlphaFoldDB" id="A0A016XM70"/>
<feature type="compositionally biased region" description="Low complexity" evidence="1">
    <location>
        <begin position="342"/>
        <end position="357"/>
    </location>
</feature>
<dbReference type="InterPro" id="IPR007730">
    <property type="entry name" value="SPOR-like_dom"/>
</dbReference>
<feature type="region of interest" description="Disordered" evidence="1">
    <location>
        <begin position="310"/>
        <end position="446"/>
    </location>
</feature>
<feature type="compositionally biased region" description="Polar residues" evidence="1">
    <location>
        <begin position="360"/>
        <end position="373"/>
    </location>
</feature>
<sequence length="551" mass="56276">MSADPFHPLASSDTALFYRAAIGVRGQDYHLPRFLRFDEAGQTSLSWNWAASLFTFNWLIYRKMWGWALAYVGALAAAGLLVFGVGKLVFDYSGVLTWMLGLWLVSAAYIVPGLYANVWLYGHYNDRISEVLRKSSGVVDTIARLTAVAPGPGRLGRQLLANLLALVVLLGPVLALQDWQGLGGRAWSQLASLLNRDAPRQEAAAPSSVSPPLPTASGRVEGLGAPAPAATASGTAAGGVLTQAVAATLPAPAAPAASSARPVDDAAGRPVVAFEPAFDATTRSGRAGADVVPVTSFAANPVAPTPLNAPLPAPLSTSGSASASAPPPADLVPLQSVTLPTSRPQAPQSASAPRARQLAQADSTTPPTGSRGNMASGVVTRAPVAPTTSAAPPPPVQPTPPRAAAPAASGEGEKPQASARLRAASQAAQAKRAAQSQPGAMTASAAPLAGAGAQPLAASSPATLAAPPKSSGAAGWVVQAGVFRQADNAHRMVAQLQGMGIEAALENFPNSRGEPMLRVVAGPYAQQAQAQQTAQRIQARSLPAMVMREAR</sequence>
<evidence type="ECO:0000259" key="3">
    <source>
        <dbReference type="PROSITE" id="PS51724"/>
    </source>
</evidence>
<evidence type="ECO:0000256" key="2">
    <source>
        <dbReference type="SAM" id="Phobius"/>
    </source>
</evidence>
<comment type="caution">
    <text evidence="4">The sequence shown here is derived from an EMBL/GenBank/DDBJ whole genome shotgun (WGS) entry which is preliminary data.</text>
</comment>
<organism evidence="4 5">
    <name type="scientific">Hylemonella gracilis str. Niagara R</name>
    <dbReference type="NCBI Taxonomy" id="1458275"/>
    <lineage>
        <taxon>Bacteria</taxon>
        <taxon>Pseudomonadati</taxon>
        <taxon>Pseudomonadota</taxon>
        <taxon>Betaproteobacteria</taxon>
        <taxon>Burkholderiales</taxon>
        <taxon>Comamonadaceae</taxon>
        <taxon>Hylemonella</taxon>
    </lineage>
</organism>
<dbReference type="Gene3D" id="3.30.70.1070">
    <property type="entry name" value="Sporulation related repeat"/>
    <property type="match status" value="1"/>
</dbReference>
<dbReference type="STRING" id="1458275.AZ34_17415"/>
<proteinExistence type="predicted"/>